<feature type="compositionally biased region" description="Basic residues" evidence="2">
    <location>
        <begin position="102"/>
        <end position="112"/>
    </location>
</feature>
<dbReference type="Proteomes" id="UP000030689">
    <property type="component" value="Unassembled WGS sequence"/>
</dbReference>
<comment type="similarity">
    <text evidence="1">Belongs to the GeBP family.</text>
</comment>
<gene>
    <name evidence="5" type="ORF">EUTSA_v10027791mg</name>
</gene>
<proteinExistence type="inferred from homology"/>
<feature type="compositionally biased region" description="Basic and acidic residues" evidence="2">
    <location>
        <begin position="113"/>
        <end position="163"/>
    </location>
</feature>
<dbReference type="Pfam" id="PF22757">
    <property type="entry name" value="GeBP-like_C"/>
    <property type="match status" value="1"/>
</dbReference>
<feature type="compositionally biased region" description="Basic and acidic residues" evidence="2">
    <location>
        <begin position="34"/>
        <end position="45"/>
    </location>
</feature>
<evidence type="ECO:0000256" key="1">
    <source>
        <dbReference type="ARBA" id="ARBA00010820"/>
    </source>
</evidence>
<dbReference type="STRING" id="72664.V4M4W3"/>
<dbReference type="PANTHER" id="PTHR31662:SF33">
    <property type="entry name" value="DNA-BINDING STOREKEEPER PROTEIN TRANSCRIPTIONAL REGULATOR-LIKE PROTEIN"/>
    <property type="match status" value="1"/>
</dbReference>
<evidence type="ECO:0000256" key="2">
    <source>
        <dbReference type="SAM" id="MobiDB-lite"/>
    </source>
</evidence>
<reference evidence="5 6" key="1">
    <citation type="journal article" date="2013" name="Front. Plant Sci.">
        <title>The Reference Genome of the Halophytic Plant Eutrema salsugineum.</title>
        <authorList>
            <person name="Yang R."/>
            <person name="Jarvis D.E."/>
            <person name="Chen H."/>
            <person name="Beilstein M.A."/>
            <person name="Grimwood J."/>
            <person name="Jenkins J."/>
            <person name="Shu S."/>
            <person name="Prochnik S."/>
            <person name="Xin M."/>
            <person name="Ma C."/>
            <person name="Schmutz J."/>
            <person name="Wing R.A."/>
            <person name="Mitchell-Olds T."/>
            <person name="Schumaker K.S."/>
            <person name="Wang X."/>
        </authorList>
    </citation>
    <scope>NUCLEOTIDE SEQUENCE [LARGE SCALE GENOMIC DNA]</scope>
</reference>
<feature type="domain" description="Glabrous enhancer-binding protein-like DBD" evidence="3">
    <location>
        <begin position="170"/>
        <end position="256"/>
    </location>
</feature>
<dbReference type="GO" id="GO:0006355">
    <property type="term" value="P:regulation of DNA-templated transcription"/>
    <property type="evidence" value="ECO:0007669"/>
    <property type="project" value="InterPro"/>
</dbReference>
<dbReference type="InterPro" id="IPR007592">
    <property type="entry name" value="GEBP"/>
</dbReference>
<dbReference type="GO" id="GO:0005634">
    <property type="term" value="C:nucleus"/>
    <property type="evidence" value="ECO:0007669"/>
    <property type="project" value="TreeGrafter"/>
</dbReference>
<name>V4M4W3_EUTSA</name>
<dbReference type="Pfam" id="PF04504">
    <property type="entry name" value="GeBP-like_DBD"/>
    <property type="match status" value="1"/>
</dbReference>
<dbReference type="InterPro" id="IPR053932">
    <property type="entry name" value="GeBP-like_DBD"/>
</dbReference>
<dbReference type="KEGG" id="eus:EUTSA_v10027791mg"/>
<dbReference type="InterPro" id="IPR053933">
    <property type="entry name" value="GeBP-like_C"/>
</dbReference>
<protein>
    <submittedName>
        <fullName evidence="5">Uncharacterized protein</fullName>
    </submittedName>
</protein>
<dbReference type="OMA" id="CKIVWSG"/>
<sequence>MSAKHSKLPANASSSHEVIDDVSSGKQTTNPETVKSKVSDSKSSDIDTSPVKIPAVKTTAETKNVEASAVDAGEAKKVESSSSGKSRKKKRSKETHEAGAAKKVKKDKKKRGRGGEETTKKVESSVVKSETKKRSIETDEPEASAKKFKGDPDEVDKKSGGEEEPQKIYFQRIWTEEDEITLLQGVIEYNKDYGNSLVDTNGFFERMKKSFSFEVNKSQFTEKLRGLKKKYIDKGKKTFAKAHDQRAFGLCNIIWGPDGILPPESAVKSKAKPDKSKKGLLVKEDDELPVFSLPKGELTVKRQYFVSIAESIVRSGVDESFVRRSWSNLAPEHKKTIEEQWKDLQVQNFSKQNDMIQKVVNQLAESSPSEVYSSFGSIF</sequence>
<dbReference type="OrthoDB" id="661680at2759"/>
<organism evidence="5 6">
    <name type="scientific">Eutrema salsugineum</name>
    <name type="common">Saltwater cress</name>
    <name type="synonym">Sisymbrium salsugineum</name>
    <dbReference type="NCBI Taxonomy" id="72664"/>
    <lineage>
        <taxon>Eukaryota</taxon>
        <taxon>Viridiplantae</taxon>
        <taxon>Streptophyta</taxon>
        <taxon>Embryophyta</taxon>
        <taxon>Tracheophyta</taxon>
        <taxon>Spermatophyta</taxon>
        <taxon>Magnoliopsida</taxon>
        <taxon>eudicotyledons</taxon>
        <taxon>Gunneridae</taxon>
        <taxon>Pentapetalae</taxon>
        <taxon>rosids</taxon>
        <taxon>malvids</taxon>
        <taxon>Brassicales</taxon>
        <taxon>Brassicaceae</taxon>
        <taxon>Eutremeae</taxon>
        <taxon>Eutrema</taxon>
    </lineage>
</organism>
<keyword evidence="6" id="KW-1185">Reference proteome</keyword>
<accession>V4M4W3</accession>
<dbReference type="AlphaFoldDB" id="V4M4W3"/>
<dbReference type="Gramene" id="ESQ47333">
    <property type="protein sequence ID" value="ESQ47333"/>
    <property type="gene ID" value="EUTSA_v10027791mg"/>
</dbReference>
<evidence type="ECO:0000259" key="3">
    <source>
        <dbReference type="Pfam" id="PF04504"/>
    </source>
</evidence>
<evidence type="ECO:0000313" key="6">
    <source>
        <dbReference type="Proteomes" id="UP000030689"/>
    </source>
</evidence>
<feature type="region of interest" description="Disordered" evidence="2">
    <location>
        <begin position="1"/>
        <end position="163"/>
    </location>
</feature>
<dbReference type="PANTHER" id="PTHR31662">
    <property type="entry name" value="BNAANNG10740D PROTEIN-RELATED"/>
    <property type="match status" value="1"/>
</dbReference>
<feature type="domain" description="Glabrous enhancer-binding protein-like C-terminal" evidence="4">
    <location>
        <begin position="308"/>
        <end position="360"/>
    </location>
</feature>
<evidence type="ECO:0000259" key="4">
    <source>
        <dbReference type="Pfam" id="PF22757"/>
    </source>
</evidence>
<evidence type="ECO:0000313" key="5">
    <source>
        <dbReference type="EMBL" id="ESQ47333.1"/>
    </source>
</evidence>
<dbReference type="EMBL" id="KI517416">
    <property type="protein sequence ID" value="ESQ47333.1"/>
    <property type="molecule type" value="Genomic_DNA"/>
</dbReference>